<sequence length="109" mass="12750">MTEDRGEIKFRYSLKQGEGGEAVRIFPVSRWVIYLILAPFFVILAFLSAFFFSIFFPLFLFGGLSFGLWFWRLRRKLLKSNPAQSLEGEYVVINEIHIVETKTDKMEST</sequence>
<organism evidence="2 3">
    <name type="scientific">Crenothrix polyspora</name>
    <dbReference type="NCBI Taxonomy" id="360316"/>
    <lineage>
        <taxon>Bacteria</taxon>
        <taxon>Pseudomonadati</taxon>
        <taxon>Pseudomonadota</taxon>
        <taxon>Gammaproteobacteria</taxon>
        <taxon>Methylococcales</taxon>
        <taxon>Crenotrichaceae</taxon>
        <taxon>Crenothrix</taxon>
    </lineage>
</organism>
<name>A0A1R4H3D3_9GAMM</name>
<proteinExistence type="predicted"/>
<protein>
    <submittedName>
        <fullName evidence="2">Uncharacterized protein</fullName>
    </submittedName>
</protein>
<keyword evidence="1" id="KW-0472">Membrane</keyword>
<dbReference type="AlphaFoldDB" id="A0A1R4H3D3"/>
<reference evidence="3" key="1">
    <citation type="submission" date="2017-02" db="EMBL/GenBank/DDBJ databases">
        <authorList>
            <person name="Daims H."/>
        </authorList>
    </citation>
    <scope>NUCLEOTIDE SEQUENCE [LARGE SCALE GENOMIC DNA]</scope>
</reference>
<accession>A0A1R4H3D3</accession>
<keyword evidence="3" id="KW-1185">Reference proteome</keyword>
<keyword evidence="1" id="KW-1133">Transmembrane helix</keyword>
<evidence type="ECO:0000256" key="1">
    <source>
        <dbReference type="SAM" id="Phobius"/>
    </source>
</evidence>
<feature type="transmembrane region" description="Helical" evidence="1">
    <location>
        <begin position="31"/>
        <end position="48"/>
    </location>
</feature>
<dbReference type="RefSeq" id="WP_087146226.1">
    <property type="nucleotide sequence ID" value="NZ_FUKJ01000091.1"/>
</dbReference>
<dbReference type="Proteomes" id="UP000195442">
    <property type="component" value="Unassembled WGS sequence"/>
</dbReference>
<keyword evidence="1" id="KW-0812">Transmembrane</keyword>
<dbReference type="EMBL" id="FUKJ01000091">
    <property type="protein sequence ID" value="SJM90734.1"/>
    <property type="molecule type" value="Genomic_DNA"/>
</dbReference>
<gene>
    <name evidence="2" type="ORF">CRENPOLYSF2_1800002</name>
</gene>
<evidence type="ECO:0000313" key="2">
    <source>
        <dbReference type="EMBL" id="SJM90734.1"/>
    </source>
</evidence>
<evidence type="ECO:0000313" key="3">
    <source>
        <dbReference type="Proteomes" id="UP000195442"/>
    </source>
</evidence>
<feature type="transmembrane region" description="Helical" evidence="1">
    <location>
        <begin position="54"/>
        <end position="71"/>
    </location>
</feature>